<dbReference type="EMBL" id="MRZV01001310">
    <property type="protein sequence ID" value="PIK38819.1"/>
    <property type="molecule type" value="Genomic_DNA"/>
</dbReference>
<keyword evidence="3" id="KW-1185">Reference proteome</keyword>
<dbReference type="PANTHER" id="PTHR37984:SF15">
    <property type="entry name" value="INTEGRASE CATALYTIC DOMAIN-CONTAINING PROTEIN"/>
    <property type="match status" value="1"/>
</dbReference>
<evidence type="ECO:0000256" key="1">
    <source>
        <dbReference type="SAM" id="MobiDB-lite"/>
    </source>
</evidence>
<evidence type="ECO:0000313" key="3">
    <source>
        <dbReference type="Proteomes" id="UP000230750"/>
    </source>
</evidence>
<comment type="caution">
    <text evidence="2">The sequence shown here is derived from an EMBL/GenBank/DDBJ whole genome shotgun (WGS) entry which is preliminary data.</text>
</comment>
<feature type="region of interest" description="Disordered" evidence="1">
    <location>
        <begin position="176"/>
        <end position="213"/>
    </location>
</feature>
<protein>
    <submittedName>
        <fullName evidence="2">Retrovirus-related Pol polyprotein from transposon</fullName>
    </submittedName>
</protein>
<dbReference type="InterPro" id="IPR050951">
    <property type="entry name" value="Retrovirus_Pol_polyprotein"/>
</dbReference>
<proteinExistence type="predicted"/>
<dbReference type="InterPro" id="IPR036397">
    <property type="entry name" value="RNaseH_sf"/>
</dbReference>
<evidence type="ECO:0000313" key="2">
    <source>
        <dbReference type="EMBL" id="PIK38819.1"/>
    </source>
</evidence>
<dbReference type="OrthoDB" id="441285at2759"/>
<reference evidence="2 3" key="1">
    <citation type="journal article" date="2017" name="PLoS Biol.">
        <title>The sea cucumber genome provides insights into morphological evolution and visceral regeneration.</title>
        <authorList>
            <person name="Zhang X."/>
            <person name="Sun L."/>
            <person name="Yuan J."/>
            <person name="Sun Y."/>
            <person name="Gao Y."/>
            <person name="Zhang L."/>
            <person name="Li S."/>
            <person name="Dai H."/>
            <person name="Hamel J.F."/>
            <person name="Liu C."/>
            <person name="Yu Y."/>
            <person name="Liu S."/>
            <person name="Lin W."/>
            <person name="Guo K."/>
            <person name="Jin S."/>
            <person name="Xu P."/>
            <person name="Storey K.B."/>
            <person name="Huan P."/>
            <person name="Zhang T."/>
            <person name="Zhou Y."/>
            <person name="Zhang J."/>
            <person name="Lin C."/>
            <person name="Li X."/>
            <person name="Xing L."/>
            <person name="Huo D."/>
            <person name="Sun M."/>
            <person name="Wang L."/>
            <person name="Mercier A."/>
            <person name="Li F."/>
            <person name="Yang H."/>
            <person name="Xiang J."/>
        </authorList>
    </citation>
    <scope>NUCLEOTIDE SEQUENCE [LARGE SCALE GENOMIC DNA]</scope>
    <source>
        <strain evidence="2">Shaxun</strain>
        <tissue evidence="2">Muscle</tissue>
    </source>
</reference>
<feature type="compositionally biased region" description="Basic and acidic residues" evidence="1">
    <location>
        <begin position="197"/>
        <end position="206"/>
    </location>
</feature>
<feature type="compositionally biased region" description="Basic residues" evidence="1">
    <location>
        <begin position="186"/>
        <end position="196"/>
    </location>
</feature>
<dbReference type="PANTHER" id="PTHR37984">
    <property type="entry name" value="PROTEIN CBG26694"/>
    <property type="match status" value="1"/>
</dbReference>
<gene>
    <name evidence="2" type="ORF">BSL78_24339</name>
</gene>
<dbReference type="Proteomes" id="UP000230750">
    <property type="component" value="Unassembled WGS sequence"/>
</dbReference>
<sequence length="394" mass="44651">MLRTLAESKKSRWSDNLQKVVHAYNATRSEATGFSPMYLMFGRHPRLPIDLAFGLGNQQDSQGDPVKFAQHWKTAMKEAYELAKRAAVKNSQKGKRYYDKGKLPAPLEPGNRVLVRNVGRSEGPNKLGSFWEDKVYRVVKRHSPDLPVYDVAPEDGIGRQKTVHRNMLLSCELFTPERPAKDRRSQTHRPKPRQRARFVEDCKDSGSDSEDDDFYLVREPLNTMNQSGGPNGEVNQNDLMPVGSAQQDDLMPVGSAQQDDLMPVGSAQQEQVAERYPLDKDDRNRCSLMTNSEYHVYQPEVNHVQTRIAHNGDMSTLPDVERRTEYNGQIEHYIKPEDRILWQPAPPIYQGQGGIRPPSRHIMHQVVRFLPAVPTADARDVPPTDISTSVVGDC</sequence>
<dbReference type="AlphaFoldDB" id="A0A2G8JSX4"/>
<dbReference type="GO" id="GO:0003676">
    <property type="term" value="F:nucleic acid binding"/>
    <property type="evidence" value="ECO:0007669"/>
    <property type="project" value="InterPro"/>
</dbReference>
<accession>A0A2G8JSX4</accession>
<name>A0A2G8JSX4_STIJA</name>
<organism evidence="2 3">
    <name type="scientific">Stichopus japonicus</name>
    <name type="common">Sea cucumber</name>
    <dbReference type="NCBI Taxonomy" id="307972"/>
    <lineage>
        <taxon>Eukaryota</taxon>
        <taxon>Metazoa</taxon>
        <taxon>Echinodermata</taxon>
        <taxon>Eleutherozoa</taxon>
        <taxon>Echinozoa</taxon>
        <taxon>Holothuroidea</taxon>
        <taxon>Aspidochirotacea</taxon>
        <taxon>Aspidochirotida</taxon>
        <taxon>Stichopodidae</taxon>
        <taxon>Apostichopus</taxon>
    </lineage>
</organism>
<dbReference type="Gene3D" id="3.30.420.10">
    <property type="entry name" value="Ribonuclease H-like superfamily/Ribonuclease H"/>
    <property type="match status" value="1"/>
</dbReference>
<dbReference type="STRING" id="307972.A0A2G8JSX4"/>